<dbReference type="EMBL" id="QSTP01000001">
    <property type="protein sequence ID" value="RGM75410.1"/>
    <property type="molecule type" value="Genomic_DNA"/>
</dbReference>
<proteinExistence type="predicted"/>
<dbReference type="RefSeq" id="WP_117718168.1">
    <property type="nucleotide sequence ID" value="NZ_CP143947.1"/>
</dbReference>
<organism evidence="1 2">
    <name type="scientific">Agathobacter rectalis</name>
    <dbReference type="NCBI Taxonomy" id="39491"/>
    <lineage>
        <taxon>Bacteria</taxon>
        <taxon>Bacillati</taxon>
        <taxon>Bacillota</taxon>
        <taxon>Clostridia</taxon>
        <taxon>Lachnospirales</taxon>
        <taxon>Lachnospiraceae</taxon>
        <taxon>Agathobacter</taxon>
    </lineage>
</organism>
<dbReference type="AlphaFoldDB" id="A0A3E4YL31"/>
<protein>
    <submittedName>
        <fullName evidence="1">Uncharacterized protein</fullName>
    </submittedName>
</protein>
<comment type="caution">
    <text evidence="1">The sequence shown here is derived from an EMBL/GenBank/DDBJ whole genome shotgun (WGS) entry which is preliminary data.</text>
</comment>
<name>A0A3E4YL31_9FIRM</name>
<evidence type="ECO:0000313" key="1">
    <source>
        <dbReference type="EMBL" id="RGM75410.1"/>
    </source>
</evidence>
<sequence length="62" mass="7552">MLSKVREVFTKEYREETEYREFADTMLHHFKLKNTSESIEDKISRLSDEKFVSNFNIKVGRY</sequence>
<dbReference type="Proteomes" id="UP000260758">
    <property type="component" value="Unassembled WGS sequence"/>
</dbReference>
<evidence type="ECO:0000313" key="2">
    <source>
        <dbReference type="Proteomes" id="UP000260758"/>
    </source>
</evidence>
<accession>A0A3E4YL31</accession>
<reference evidence="1 2" key="1">
    <citation type="submission" date="2018-08" db="EMBL/GenBank/DDBJ databases">
        <title>A genome reference for cultivated species of the human gut microbiota.</title>
        <authorList>
            <person name="Zou Y."/>
            <person name="Xue W."/>
            <person name="Luo G."/>
        </authorList>
    </citation>
    <scope>NUCLEOTIDE SEQUENCE [LARGE SCALE GENOMIC DNA]</scope>
    <source>
        <strain evidence="1 2">OM07-13</strain>
    </source>
</reference>
<gene>
    <name evidence="1" type="ORF">DXB99_02500</name>
</gene>